<name>A0ABZ1C8T0_9BACT</name>
<dbReference type="SUPFAM" id="SSF51445">
    <property type="entry name" value="(Trans)glycosidases"/>
    <property type="match status" value="1"/>
</dbReference>
<dbReference type="Gene3D" id="3.20.20.80">
    <property type="entry name" value="Glycosidases"/>
    <property type="match status" value="1"/>
</dbReference>
<dbReference type="PRINTS" id="PR00131">
    <property type="entry name" value="GLHYDRLASE1"/>
</dbReference>
<keyword evidence="5" id="KW-0136">Cellulose degradation</keyword>
<dbReference type="NCBIfam" id="TIGR03356">
    <property type="entry name" value="BGL"/>
    <property type="match status" value="1"/>
</dbReference>
<dbReference type="EMBL" id="CP139781">
    <property type="protein sequence ID" value="WRQ88109.1"/>
    <property type="molecule type" value="Genomic_DNA"/>
</dbReference>
<dbReference type="PANTHER" id="PTHR10353">
    <property type="entry name" value="GLYCOSYL HYDROLASE"/>
    <property type="match status" value="1"/>
</dbReference>
<keyword evidence="8" id="KW-0624">Polysaccharide degradation</keyword>
<dbReference type="InterPro" id="IPR017736">
    <property type="entry name" value="Glyco_hydro_1_beta-glucosidase"/>
</dbReference>
<accession>A0ABZ1C8T0</accession>
<proteinExistence type="inferred from homology"/>
<dbReference type="InterPro" id="IPR017853">
    <property type="entry name" value="GH"/>
</dbReference>
<evidence type="ECO:0000256" key="8">
    <source>
        <dbReference type="ARBA" id="ARBA00023326"/>
    </source>
</evidence>
<dbReference type="Pfam" id="PF00232">
    <property type="entry name" value="Glyco_hydro_1"/>
    <property type="match status" value="1"/>
</dbReference>
<keyword evidence="7 9" id="KW-0326">Glycosidase</keyword>
<protein>
    <recommendedName>
        <fullName evidence="3 9">Beta-glucosidase</fullName>
        <ecNumber evidence="3 9">3.2.1.21</ecNumber>
    </recommendedName>
</protein>
<evidence type="ECO:0000256" key="7">
    <source>
        <dbReference type="ARBA" id="ARBA00023295"/>
    </source>
</evidence>
<reference evidence="10 11" key="2">
    <citation type="submission" date="2023-12" db="EMBL/GenBank/DDBJ databases">
        <title>Description of an unclassified Opitutus bacterium of Verrucomicrobiota.</title>
        <authorList>
            <person name="Zhang D.-F."/>
        </authorList>
    </citation>
    <scope>NUCLEOTIDE SEQUENCE [LARGE SCALE GENOMIC DNA]</scope>
    <source>
        <strain evidence="10 11">WL0086</strain>
    </source>
</reference>
<keyword evidence="4 9" id="KW-0378">Hydrolase</keyword>
<dbReference type="GO" id="GO:0008422">
    <property type="term" value="F:beta-glucosidase activity"/>
    <property type="evidence" value="ECO:0007669"/>
    <property type="project" value="UniProtKB-EC"/>
</dbReference>
<dbReference type="PROSITE" id="PS00653">
    <property type="entry name" value="GLYCOSYL_HYDROL_F1_2"/>
    <property type="match status" value="1"/>
</dbReference>
<organism evidence="10 11">
    <name type="scientific">Actomonas aquatica</name>
    <dbReference type="NCBI Taxonomy" id="2866162"/>
    <lineage>
        <taxon>Bacteria</taxon>
        <taxon>Pseudomonadati</taxon>
        <taxon>Verrucomicrobiota</taxon>
        <taxon>Opitutia</taxon>
        <taxon>Opitutales</taxon>
        <taxon>Opitutaceae</taxon>
        <taxon>Actomonas</taxon>
    </lineage>
</organism>
<evidence type="ECO:0000256" key="4">
    <source>
        <dbReference type="ARBA" id="ARBA00022801"/>
    </source>
</evidence>
<evidence type="ECO:0000313" key="10">
    <source>
        <dbReference type="EMBL" id="WRQ88109.1"/>
    </source>
</evidence>
<evidence type="ECO:0000256" key="5">
    <source>
        <dbReference type="ARBA" id="ARBA00023001"/>
    </source>
</evidence>
<dbReference type="InterPro" id="IPR033132">
    <property type="entry name" value="GH_1_N_CS"/>
</dbReference>
<evidence type="ECO:0000313" key="11">
    <source>
        <dbReference type="Proteomes" id="UP000738431"/>
    </source>
</evidence>
<evidence type="ECO:0000256" key="3">
    <source>
        <dbReference type="ARBA" id="ARBA00012744"/>
    </source>
</evidence>
<evidence type="ECO:0000256" key="9">
    <source>
        <dbReference type="RuleBase" id="RU361175"/>
    </source>
</evidence>
<comment type="catalytic activity">
    <reaction evidence="1 9">
        <text>Hydrolysis of terminal, non-reducing beta-D-glucosyl residues with release of beta-D-glucose.</text>
        <dbReference type="EC" id="3.2.1.21"/>
    </reaction>
</comment>
<comment type="similarity">
    <text evidence="2 9">Belongs to the glycosyl hydrolase 1 family.</text>
</comment>
<dbReference type="Proteomes" id="UP000738431">
    <property type="component" value="Chromosome"/>
</dbReference>
<dbReference type="EC" id="3.2.1.21" evidence="3 9"/>
<sequence length="450" mass="51187">MSFKPDFAWGAATSAYQIEGAAAIDGRGPSVWDRFCRQPGKVFEGHTGDVACDHYHRWPEDVALMREIGLKAYRFSLSWSRILPEGTGKVNEQGLAFYDRLVDALLEGGIDPWLTFFHWDYPLFLQRRGGWLNADSSKWFAEYSAVVVDRLSDRVTNWMTLNEPQCFIGLGHGTGMHAPGDQMDLPHVLVAVHNALLAHGRTVQVLRAQAKKTPHVGWAPTGDVAVPLTDDPADIAAAREAYWSIQPGSLWNQRWWADPVLTGKYPEIGCEAYGDALPVTTDEEMKIISSPIDFYGMNIYNGYFVRAGADGKPEHVMRQPGVPTSHFQWRVTPEALYWGPRWVHERYAKPIAITENGMASHDWVALDGAVHDPQRIDYVNRYLRQLKRAAESGVDVEGYFHWTLMDNFEWAEGYRYRFGLIHVDFETQKRTLKDSARWYSEVIKHNAENL</sequence>
<evidence type="ECO:0000256" key="6">
    <source>
        <dbReference type="ARBA" id="ARBA00023277"/>
    </source>
</evidence>
<keyword evidence="11" id="KW-1185">Reference proteome</keyword>
<reference evidence="10 11" key="1">
    <citation type="submission" date="2021-08" db="EMBL/GenBank/DDBJ databases">
        <authorList>
            <person name="Zhang D."/>
            <person name="Zhang A."/>
            <person name="Wang L."/>
        </authorList>
    </citation>
    <scope>NUCLEOTIDE SEQUENCE [LARGE SCALE GENOMIC DNA]</scope>
    <source>
        <strain evidence="10 11">WL0086</strain>
    </source>
</reference>
<dbReference type="InterPro" id="IPR001360">
    <property type="entry name" value="Glyco_hydro_1"/>
</dbReference>
<dbReference type="PANTHER" id="PTHR10353:SF36">
    <property type="entry name" value="LP05116P"/>
    <property type="match status" value="1"/>
</dbReference>
<evidence type="ECO:0000256" key="1">
    <source>
        <dbReference type="ARBA" id="ARBA00000448"/>
    </source>
</evidence>
<dbReference type="RefSeq" id="WP_221028857.1">
    <property type="nucleotide sequence ID" value="NZ_CP139781.1"/>
</dbReference>
<gene>
    <name evidence="10" type="ORF">K1X11_001735</name>
</gene>
<evidence type="ECO:0000256" key="2">
    <source>
        <dbReference type="ARBA" id="ARBA00010838"/>
    </source>
</evidence>
<keyword evidence="6" id="KW-0119">Carbohydrate metabolism</keyword>